<reference evidence="2 3" key="1">
    <citation type="submission" date="2014-01" db="EMBL/GenBank/DDBJ databases">
        <title>Genome sequencing of Thermococcus guaymasensis.</title>
        <authorList>
            <person name="Zhang X."/>
            <person name="Alvare G."/>
            <person name="Fristensky B."/>
            <person name="Chen L."/>
            <person name="Suen T."/>
            <person name="Chen Q."/>
            <person name="Ma K."/>
        </authorList>
    </citation>
    <scope>NUCLEOTIDE SEQUENCE [LARGE SCALE GENOMIC DNA]</scope>
    <source>
        <strain evidence="2 3">DSM 11113</strain>
    </source>
</reference>
<dbReference type="OrthoDB" id="102430at2157"/>
<dbReference type="KEGG" id="tgy:X802_00315"/>
<keyword evidence="1" id="KW-0812">Transmembrane</keyword>
<keyword evidence="1" id="KW-0472">Membrane</keyword>
<dbReference type="RefSeq" id="WP_062369993.1">
    <property type="nucleotide sequence ID" value="NZ_CP007140.1"/>
</dbReference>
<feature type="transmembrane region" description="Helical" evidence="1">
    <location>
        <begin position="71"/>
        <end position="89"/>
    </location>
</feature>
<sequence length="136" mass="14856">MRLRHPVSTVIFALSLYLIYLLFLFGLTYFPSSISGDVADLLVVLLGILLPAAASFVFLRKTQAPLGEFWFASTVTVLLASFILAIILTRNCTPSTRNDNAVILFFLTAIVILGFLIGALLYKLTEKLGSKSSPPT</sequence>
<name>A0A0X1KHR8_9EURY</name>
<accession>A0A0X1KHR8</accession>
<organism evidence="2 3">
    <name type="scientific">Thermococcus guaymasensis DSM 11113</name>
    <dbReference type="NCBI Taxonomy" id="1432656"/>
    <lineage>
        <taxon>Archaea</taxon>
        <taxon>Methanobacteriati</taxon>
        <taxon>Methanobacteriota</taxon>
        <taxon>Thermococci</taxon>
        <taxon>Thermococcales</taxon>
        <taxon>Thermococcaceae</taxon>
        <taxon>Thermococcus</taxon>
    </lineage>
</organism>
<evidence type="ECO:0000313" key="3">
    <source>
        <dbReference type="Proteomes" id="UP000062043"/>
    </source>
</evidence>
<gene>
    <name evidence="2" type="ORF">X802_00315</name>
</gene>
<dbReference type="PATRIC" id="fig|1432656.3.peg.61"/>
<evidence type="ECO:0000313" key="2">
    <source>
        <dbReference type="EMBL" id="AJC70807.1"/>
    </source>
</evidence>
<dbReference type="GeneID" id="27134107"/>
<dbReference type="Proteomes" id="UP000062043">
    <property type="component" value="Chromosome"/>
</dbReference>
<proteinExistence type="predicted"/>
<feature type="transmembrane region" description="Helical" evidence="1">
    <location>
        <begin position="101"/>
        <end position="122"/>
    </location>
</feature>
<keyword evidence="1" id="KW-1133">Transmembrane helix</keyword>
<keyword evidence="3" id="KW-1185">Reference proteome</keyword>
<dbReference type="STRING" id="1432656.X802_00315"/>
<dbReference type="AlphaFoldDB" id="A0A0X1KHR8"/>
<feature type="transmembrane region" description="Helical" evidence="1">
    <location>
        <begin position="41"/>
        <end position="59"/>
    </location>
</feature>
<protein>
    <submittedName>
        <fullName evidence="2">Uncharacterized protein</fullName>
    </submittedName>
</protein>
<dbReference type="EMBL" id="CP007140">
    <property type="protein sequence ID" value="AJC70807.1"/>
    <property type="molecule type" value="Genomic_DNA"/>
</dbReference>
<feature type="transmembrane region" description="Helical" evidence="1">
    <location>
        <begin position="7"/>
        <end position="29"/>
    </location>
</feature>
<evidence type="ECO:0000256" key="1">
    <source>
        <dbReference type="SAM" id="Phobius"/>
    </source>
</evidence>